<protein>
    <submittedName>
        <fullName evidence="2">Uncharacterized protein</fullName>
    </submittedName>
</protein>
<accession>A0A9D4ZKD5</accession>
<evidence type="ECO:0000313" key="2">
    <source>
        <dbReference type="EMBL" id="KAI5078744.1"/>
    </source>
</evidence>
<comment type="caution">
    <text evidence="2">The sequence shown here is derived from an EMBL/GenBank/DDBJ whole genome shotgun (WGS) entry which is preliminary data.</text>
</comment>
<reference evidence="2" key="1">
    <citation type="submission" date="2021-01" db="EMBL/GenBank/DDBJ databases">
        <title>Adiantum capillus-veneris genome.</title>
        <authorList>
            <person name="Fang Y."/>
            <person name="Liao Q."/>
        </authorList>
    </citation>
    <scope>NUCLEOTIDE SEQUENCE</scope>
    <source>
        <strain evidence="2">H3</strain>
        <tissue evidence="2">Leaf</tissue>
    </source>
</reference>
<evidence type="ECO:0000256" key="1">
    <source>
        <dbReference type="SAM" id="MobiDB-lite"/>
    </source>
</evidence>
<evidence type="ECO:0000313" key="3">
    <source>
        <dbReference type="Proteomes" id="UP000886520"/>
    </source>
</evidence>
<dbReference type="EMBL" id="JABFUD020000006">
    <property type="protein sequence ID" value="KAI5078744.1"/>
    <property type="molecule type" value="Genomic_DNA"/>
</dbReference>
<organism evidence="2 3">
    <name type="scientific">Adiantum capillus-veneris</name>
    <name type="common">Maidenhair fern</name>
    <dbReference type="NCBI Taxonomy" id="13818"/>
    <lineage>
        <taxon>Eukaryota</taxon>
        <taxon>Viridiplantae</taxon>
        <taxon>Streptophyta</taxon>
        <taxon>Embryophyta</taxon>
        <taxon>Tracheophyta</taxon>
        <taxon>Polypodiopsida</taxon>
        <taxon>Polypodiidae</taxon>
        <taxon>Polypodiales</taxon>
        <taxon>Pteridineae</taxon>
        <taxon>Pteridaceae</taxon>
        <taxon>Vittarioideae</taxon>
        <taxon>Adiantum</taxon>
    </lineage>
</organism>
<keyword evidence="3" id="KW-1185">Reference proteome</keyword>
<name>A0A9D4ZKD5_ADICA</name>
<sequence length="86" mass="8489">MAKGKMQEDGCGKGGGRWIGLRQGTTGGQQDEQKEGRLSMGSGEGVGNGQAAGVAAADVVAGCEIVQGAGRNAAHKRAGRGAARGH</sequence>
<proteinExistence type="predicted"/>
<gene>
    <name evidence="2" type="ORF">GOP47_0006415</name>
</gene>
<dbReference type="Proteomes" id="UP000886520">
    <property type="component" value="Chromosome 6"/>
</dbReference>
<feature type="region of interest" description="Disordered" evidence="1">
    <location>
        <begin position="1"/>
        <end position="51"/>
    </location>
</feature>
<dbReference type="AlphaFoldDB" id="A0A9D4ZKD5"/>
<feature type="compositionally biased region" description="Basic and acidic residues" evidence="1">
    <location>
        <begin position="1"/>
        <end position="11"/>
    </location>
</feature>